<proteinExistence type="predicted"/>
<evidence type="ECO:0000313" key="1">
    <source>
        <dbReference type="EMBL" id="KAI5674665.1"/>
    </source>
</evidence>
<comment type="caution">
    <text evidence="1">The sequence shown here is derived from an EMBL/GenBank/DDBJ whole genome shotgun (WGS) entry which is preliminary data.</text>
</comment>
<keyword evidence="2" id="KW-1185">Reference proteome</keyword>
<reference evidence="2" key="1">
    <citation type="journal article" date="2023" name="Nat. Plants">
        <title>Single-cell RNA sequencing provides a high-resolution roadmap for understanding the multicellular compartmentation of specialized metabolism.</title>
        <authorList>
            <person name="Sun S."/>
            <person name="Shen X."/>
            <person name="Li Y."/>
            <person name="Li Y."/>
            <person name="Wang S."/>
            <person name="Li R."/>
            <person name="Zhang H."/>
            <person name="Shen G."/>
            <person name="Guo B."/>
            <person name="Wei J."/>
            <person name="Xu J."/>
            <person name="St-Pierre B."/>
            <person name="Chen S."/>
            <person name="Sun C."/>
        </authorList>
    </citation>
    <scope>NUCLEOTIDE SEQUENCE [LARGE SCALE GENOMIC DNA]</scope>
</reference>
<sequence>MENNSQEILLNSLRDSGVPIPTGISAIQELTPSTLYSICSKSVCLIDGNSSFPSSLPENSTADCFRICSDLASAFRRLGFIGDISFHKFLYPSEEDLYKLVRFLVGRLAESSSSEAQKASDEKNITVEVIPQLEELRLENEALESARLDSGDTLVRQLNESDSSLSNLGCSDDGVQESTACFEDSANSGRVSEIIVQDSVGTLGGSRKSFSENEETVDLGVQEYVDEHDQQLSSLEDNSSKSKLLAESTRKTSEFQHLEDEYDLLKEAVEMAFNDEHHIGLYIQELTDLVEAKRNNLVKQESHWNILKMPLEEKRRSLGEAAWMRKPDAHERLQKKKAIEQETESVLAEIKKREEELQALTAELVNQKKVASRGSYVQRIKEITKNSRKQDTDIERILKDTRELQLESNSIQERLNRTYAVVNETVFREARKDPVGREAHRILAQIHETFEQTAETILATDRIRREVVQYEAKLANMASQSLNIDKLQADLDTIRKENDILEQKLRKNLTV</sequence>
<protein>
    <submittedName>
        <fullName evidence="1">Uncharacterized protein</fullName>
    </submittedName>
</protein>
<name>A0ACC0BPT0_CATRO</name>
<dbReference type="Proteomes" id="UP001060085">
    <property type="component" value="Linkage Group LG03"/>
</dbReference>
<organism evidence="1 2">
    <name type="scientific">Catharanthus roseus</name>
    <name type="common">Madagascar periwinkle</name>
    <name type="synonym">Vinca rosea</name>
    <dbReference type="NCBI Taxonomy" id="4058"/>
    <lineage>
        <taxon>Eukaryota</taxon>
        <taxon>Viridiplantae</taxon>
        <taxon>Streptophyta</taxon>
        <taxon>Embryophyta</taxon>
        <taxon>Tracheophyta</taxon>
        <taxon>Spermatophyta</taxon>
        <taxon>Magnoliopsida</taxon>
        <taxon>eudicotyledons</taxon>
        <taxon>Gunneridae</taxon>
        <taxon>Pentapetalae</taxon>
        <taxon>asterids</taxon>
        <taxon>lamiids</taxon>
        <taxon>Gentianales</taxon>
        <taxon>Apocynaceae</taxon>
        <taxon>Rauvolfioideae</taxon>
        <taxon>Vinceae</taxon>
        <taxon>Catharanthinae</taxon>
        <taxon>Catharanthus</taxon>
    </lineage>
</organism>
<accession>A0ACC0BPT0</accession>
<dbReference type="EMBL" id="CM044703">
    <property type="protein sequence ID" value="KAI5674665.1"/>
    <property type="molecule type" value="Genomic_DNA"/>
</dbReference>
<gene>
    <name evidence="1" type="ORF">M9H77_15029</name>
</gene>
<evidence type="ECO:0000313" key="2">
    <source>
        <dbReference type="Proteomes" id="UP001060085"/>
    </source>
</evidence>